<gene>
    <name evidence="2" type="ORF">Drose_36320</name>
</gene>
<keyword evidence="1" id="KW-1133">Transmembrane helix</keyword>
<keyword evidence="1" id="KW-0472">Membrane</keyword>
<dbReference type="Proteomes" id="UP001058271">
    <property type="component" value="Chromosome"/>
</dbReference>
<sequence length="188" mass="20435">MPIALDDVRVWDPLDTAQPPERWLRWAVAAAAVTTAVIVIALGTIAWMGVSPMLSAFAVPECTEHDRRLTEQLAASPILTEVRHGLTRTGSYHAAPCERDSDKQGIAAAAVAAEASMTRDAVIAYYRGLLEEGGWRVAADGLTVLLCAGQRFDSQQVRFTLHGSNDSPQYQLEIVFEPDRRDLGCDSA</sequence>
<dbReference type="EMBL" id="CP073721">
    <property type="protein sequence ID" value="UWZ36431.1"/>
    <property type="molecule type" value="Genomic_DNA"/>
</dbReference>
<evidence type="ECO:0000256" key="1">
    <source>
        <dbReference type="SAM" id="Phobius"/>
    </source>
</evidence>
<keyword evidence="3" id="KW-1185">Reference proteome</keyword>
<dbReference type="RefSeq" id="WP_260725773.1">
    <property type="nucleotide sequence ID" value="NZ_BAAABS010000027.1"/>
</dbReference>
<accession>A0ABY5Z344</accession>
<proteinExistence type="predicted"/>
<keyword evidence="1" id="KW-0812">Transmembrane</keyword>
<name>A0ABY5Z344_9ACTN</name>
<evidence type="ECO:0000313" key="3">
    <source>
        <dbReference type="Proteomes" id="UP001058271"/>
    </source>
</evidence>
<organism evidence="2 3">
    <name type="scientific">Dactylosporangium roseum</name>
    <dbReference type="NCBI Taxonomy" id="47989"/>
    <lineage>
        <taxon>Bacteria</taxon>
        <taxon>Bacillati</taxon>
        <taxon>Actinomycetota</taxon>
        <taxon>Actinomycetes</taxon>
        <taxon>Micromonosporales</taxon>
        <taxon>Micromonosporaceae</taxon>
        <taxon>Dactylosporangium</taxon>
    </lineage>
</organism>
<protein>
    <submittedName>
        <fullName evidence="2">Uncharacterized protein</fullName>
    </submittedName>
</protein>
<feature type="transmembrane region" description="Helical" evidence="1">
    <location>
        <begin position="23"/>
        <end position="47"/>
    </location>
</feature>
<reference evidence="2" key="1">
    <citation type="submission" date="2021-04" db="EMBL/GenBank/DDBJ databases">
        <title>Biosynthetic gene clusters of Dactylosporangioum roseum.</title>
        <authorList>
            <person name="Hartkoorn R.C."/>
            <person name="Beaudoing E."/>
            <person name="Hot D."/>
            <person name="Moureu S."/>
        </authorList>
    </citation>
    <scope>NUCLEOTIDE SEQUENCE</scope>
    <source>
        <strain evidence="2">NRRL B-16295</strain>
    </source>
</reference>
<evidence type="ECO:0000313" key="2">
    <source>
        <dbReference type="EMBL" id="UWZ36431.1"/>
    </source>
</evidence>